<protein>
    <submittedName>
        <fullName evidence="2">Uncharacterized protein</fullName>
    </submittedName>
</protein>
<reference evidence="2 3" key="1">
    <citation type="submission" date="2023-02" db="EMBL/GenBank/DDBJ databases">
        <title>Pseudomonas chrutzelriedensis sp. nov., a potently antifungal strain isolated from moss.</title>
        <authorList>
            <person name="Schnyder A."/>
            <person name="Kalawong R."/>
            <person name="Eberl L."/>
            <person name="Agnoli K."/>
        </authorList>
    </citation>
    <scope>NUCLEOTIDE SEQUENCE [LARGE SCALE GENOMIC DNA]</scope>
    <source>
        <strain evidence="2 3">681</strain>
    </source>
</reference>
<gene>
    <name evidence="2" type="ORF">POF45_00095</name>
</gene>
<proteinExistence type="predicted"/>
<name>A0ABT6QG51_9PSED</name>
<accession>A0ABT6QG51</accession>
<feature type="chain" id="PRO_5045369081" evidence="1">
    <location>
        <begin position="26"/>
        <end position="114"/>
    </location>
</feature>
<comment type="caution">
    <text evidence="2">The sequence shown here is derived from an EMBL/GenBank/DDBJ whole genome shotgun (WGS) entry which is preliminary data.</text>
</comment>
<dbReference type="EMBL" id="JARBWL010000001">
    <property type="protein sequence ID" value="MDI2589834.1"/>
    <property type="molecule type" value="Genomic_DNA"/>
</dbReference>
<sequence>MPWNKARTGVFAALVGCTFASTAQAASDHELAVVSVAFHQECGKKHPDMVLSLDQFISLHTHMSDKLANHVREVASQPQYKSEVEEAVRKINTEADQYLVEAICDSYYKEVVKR</sequence>
<keyword evidence="3" id="KW-1185">Reference proteome</keyword>
<keyword evidence="1" id="KW-0732">Signal</keyword>
<evidence type="ECO:0000313" key="2">
    <source>
        <dbReference type="EMBL" id="MDI2589834.1"/>
    </source>
</evidence>
<feature type="signal peptide" evidence="1">
    <location>
        <begin position="1"/>
        <end position="25"/>
    </location>
</feature>
<dbReference type="Proteomes" id="UP001159100">
    <property type="component" value="Unassembled WGS sequence"/>
</dbReference>
<evidence type="ECO:0000256" key="1">
    <source>
        <dbReference type="SAM" id="SignalP"/>
    </source>
</evidence>
<organism evidence="2 3">
    <name type="scientific">Pseudomonas fungipugnans</name>
    <dbReference type="NCBI Taxonomy" id="3024217"/>
    <lineage>
        <taxon>Bacteria</taxon>
        <taxon>Pseudomonadati</taxon>
        <taxon>Pseudomonadota</taxon>
        <taxon>Gammaproteobacteria</taxon>
        <taxon>Pseudomonadales</taxon>
        <taxon>Pseudomonadaceae</taxon>
        <taxon>Pseudomonas</taxon>
    </lineage>
</organism>
<dbReference type="RefSeq" id="WP_282314689.1">
    <property type="nucleotide sequence ID" value="NZ_JARBWL010000001.1"/>
</dbReference>
<evidence type="ECO:0000313" key="3">
    <source>
        <dbReference type="Proteomes" id="UP001159100"/>
    </source>
</evidence>